<dbReference type="Pfam" id="PF00514">
    <property type="entry name" value="Arm"/>
    <property type="match status" value="2"/>
</dbReference>
<dbReference type="EMBL" id="KV933296">
    <property type="protein sequence ID" value="PIO32675.1"/>
    <property type="molecule type" value="Genomic_DNA"/>
</dbReference>
<dbReference type="InterPro" id="IPR016024">
    <property type="entry name" value="ARM-type_fold"/>
</dbReference>
<sequence>MRKLDIIPSLIARLVPEEEVVVHEFATLCLAHMATDYSNKAKIFELNGLEHLIRLLGSTDPDVKKNSVECIYLLAQDFQTRSAVCENNAVPPLLELLRSDYPVIQHLALKALSSISCEADCRLALKENQAMDHLLKILETKELNDLHVEALLIIANCLEDADTVQLLQQSGGLKKILTFAETSPLADIQRNAAKAIAKSAHNGV</sequence>
<name>A0A2G9RY07_AQUCT</name>
<evidence type="ECO:0000256" key="1">
    <source>
        <dbReference type="ARBA" id="ARBA00022737"/>
    </source>
</evidence>
<dbReference type="PANTHER" id="PTHR46618:SF1">
    <property type="entry name" value="ARMADILLO REPEAT-CONTAINING PROTEIN 3"/>
    <property type="match status" value="1"/>
</dbReference>
<dbReference type="OrthoDB" id="7537227at2759"/>
<gene>
    <name evidence="2" type="ORF">AB205_0017750</name>
</gene>
<dbReference type="SMART" id="SM00185">
    <property type="entry name" value="ARM"/>
    <property type="match status" value="3"/>
</dbReference>
<dbReference type="InterPro" id="IPR052441">
    <property type="entry name" value="Armadillo-Ser/Thr_Kinase"/>
</dbReference>
<dbReference type="SUPFAM" id="SSF48371">
    <property type="entry name" value="ARM repeat"/>
    <property type="match status" value="1"/>
</dbReference>
<evidence type="ECO:0008006" key="4">
    <source>
        <dbReference type="Google" id="ProtNLM"/>
    </source>
</evidence>
<protein>
    <recommendedName>
        <fullName evidence="4">Armadillo repeat-containing domain-containing protein</fullName>
    </recommendedName>
</protein>
<accession>A0A2G9RY07</accession>
<dbReference type="Proteomes" id="UP000228934">
    <property type="component" value="Unassembled WGS sequence"/>
</dbReference>
<organism evidence="2 3">
    <name type="scientific">Aquarana catesbeiana</name>
    <name type="common">American bullfrog</name>
    <name type="synonym">Rana catesbeiana</name>
    <dbReference type="NCBI Taxonomy" id="8400"/>
    <lineage>
        <taxon>Eukaryota</taxon>
        <taxon>Metazoa</taxon>
        <taxon>Chordata</taxon>
        <taxon>Craniata</taxon>
        <taxon>Vertebrata</taxon>
        <taxon>Euteleostomi</taxon>
        <taxon>Amphibia</taxon>
        <taxon>Batrachia</taxon>
        <taxon>Anura</taxon>
        <taxon>Neobatrachia</taxon>
        <taxon>Ranoidea</taxon>
        <taxon>Ranidae</taxon>
        <taxon>Aquarana</taxon>
    </lineage>
</organism>
<dbReference type="InterPro" id="IPR000225">
    <property type="entry name" value="Armadillo"/>
</dbReference>
<proteinExistence type="predicted"/>
<reference evidence="3" key="1">
    <citation type="journal article" date="2017" name="Nat. Commun.">
        <title>The North American bullfrog draft genome provides insight into hormonal regulation of long noncoding RNA.</title>
        <authorList>
            <person name="Hammond S.A."/>
            <person name="Warren R.L."/>
            <person name="Vandervalk B.P."/>
            <person name="Kucuk E."/>
            <person name="Khan H."/>
            <person name="Gibb E.A."/>
            <person name="Pandoh P."/>
            <person name="Kirk H."/>
            <person name="Zhao Y."/>
            <person name="Jones M."/>
            <person name="Mungall A.J."/>
            <person name="Coope R."/>
            <person name="Pleasance S."/>
            <person name="Moore R.A."/>
            <person name="Holt R.A."/>
            <person name="Round J.M."/>
            <person name="Ohora S."/>
            <person name="Walle B.V."/>
            <person name="Veldhoen N."/>
            <person name="Helbing C.C."/>
            <person name="Birol I."/>
        </authorList>
    </citation>
    <scope>NUCLEOTIDE SEQUENCE [LARGE SCALE GENOMIC DNA]</scope>
</reference>
<evidence type="ECO:0000313" key="3">
    <source>
        <dbReference type="Proteomes" id="UP000228934"/>
    </source>
</evidence>
<dbReference type="InterPro" id="IPR011989">
    <property type="entry name" value="ARM-like"/>
</dbReference>
<evidence type="ECO:0000313" key="2">
    <source>
        <dbReference type="EMBL" id="PIO32675.1"/>
    </source>
</evidence>
<dbReference type="AlphaFoldDB" id="A0A2G9RY07"/>
<dbReference type="PANTHER" id="PTHR46618">
    <property type="entry name" value="ARMADILLO REPEAT-CONTAINING PROTEIN 3"/>
    <property type="match status" value="1"/>
</dbReference>
<keyword evidence="1" id="KW-0677">Repeat</keyword>
<dbReference type="Gene3D" id="1.25.10.10">
    <property type="entry name" value="Leucine-rich Repeat Variant"/>
    <property type="match status" value="1"/>
</dbReference>
<keyword evidence="3" id="KW-1185">Reference proteome</keyword>